<comment type="caution">
    <text evidence="1">The sequence shown here is derived from an EMBL/GenBank/DDBJ whole genome shotgun (WGS) entry which is preliminary data.</text>
</comment>
<evidence type="ECO:0000313" key="1">
    <source>
        <dbReference type="EMBL" id="CDT17319.1"/>
    </source>
</evidence>
<organism evidence="1 2">
    <name type="scientific">Vibrio crassostreae</name>
    <dbReference type="NCBI Taxonomy" id="246167"/>
    <lineage>
        <taxon>Bacteria</taxon>
        <taxon>Pseudomonadati</taxon>
        <taxon>Pseudomonadota</taxon>
        <taxon>Gammaproteobacteria</taxon>
        <taxon>Vibrionales</taxon>
        <taxon>Vibrionaceae</taxon>
        <taxon>Vibrio</taxon>
    </lineage>
</organism>
<dbReference type="AlphaFoldDB" id="A0A822MRY2"/>
<reference evidence="2" key="1">
    <citation type="submission" date="2014-06" db="EMBL/GenBank/DDBJ databases">
        <authorList>
            <person name="Le Roux Frederique"/>
        </authorList>
    </citation>
    <scope>NUCLEOTIDE SEQUENCE [LARGE SCALE GENOMIC DNA]</scope>
    <source>
        <strain evidence="2">J5-5</strain>
    </source>
</reference>
<evidence type="ECO:0000313" key="2">
    <source>
        <dbReference type="Proteomes" id="UP000049495"/>
    </source>
</evidence>
<accession>A0A822MRY2</accession>
<proteinExistence type="predicted"/>
<protein>
    <submittedName>
        <fullName evidence="1">Uncharacterized protein</fullName>
    </submittedName>
</protein>
<sequence length="44" mass="5353">MKLKKKEFIANSFNAGVTWEKWKRAGVTHWIERHFHKVRTPDPF</sequence>
<dbReference type="EMBL" id="CCJV01000066">
    <property type="protein sequence ID" value="CDT17319.1"/>
    <property type="molecule type" value="Genomic_DNA"/>
</dbReference>
<dbReference type="Proteomes" id="UP000049495">
    <property type="component" value="Unassembled WGS sequence"/>
</dbReference>
<name>A0A822MRY2_9VIBR</name>
<gene>
    <name evidence="1" type="ORF">VCR5J5_1580011</name>
</gene>